<dbReference type="AlphaFoldDB" id="A0A0S2DM12"/>
<sequence>MSDTKPDTTPLRATDTSRRRYLCLAAAALLLVFGRPAGHYAGFCFARWEFIKEDERNRAVYNFLRERNIQRLTGVDGAVIRIEDNGFHYSDYASFKRANPDCCSYSERGPENIAMKTHAQLSGGQRYFVRVQYSPVHPDQTRILGEEPYVYHLSISNCAEVGWIRP</sequence>
<reference evidence="1 2" key="1">
    <citation type="submission" date="2015-11" db="EMBL/GenBank/DDBJ databases">
        <title>Genome sequences of Lysobacter enzymogenes strain C3 and Lysobacter antibioticus ATCC 29479.</title>
        <authorList>
            <person name="Kobayashi D.Y."/>
        </authorList>
    </citation>
    <scope>NUCLEOTIDE SEQUENCE [LARGE SCALE GENOMIC DNA]</scope>
    <source>
        <strain evidence="1 2">C3</strain>
    </source>
</reference>
<protein>
    <submittedName>
        <fullName evidence="1">Uncharacterized protein</fullName>
    </submittedName>
</protein>
<gene>
    <name evidence="1" type="ORF">GLE_4001</name>
</gene>
<organism evidence="1 2">
    <name type="scientific">Lysobacter enzymogenes</name>
    <dbReference type="NCBI Taxonomy" id="69"/>
    <lineage>
        <taxon>Bacteria</taxon>
        <taxon>Pseudomonadati</taxon>
        <taxon>Pseudomonadota</taxon>
        <taxon>Gammaproteobacteria</taxon>
        <taxon>Lysobacterales</taxon>
        <taxon>Lysobacteraceae</taxon>
        <taxon>Lysobacter</taxon>
    </lineage>
</organism>
<name>A0A0S2DM12_LYSEN</name>
<dbReference type="Proteomes" id="UP000061569">
    <property type="component" value="Chromosome"/>
</dbReference>
<accession>A0A0S2DM12</accession>
<proteinExistence type="predicted"/>
<dbReference type="PATRIC" id="fig|69.6.peg.3937"/>
<dbReference type="KEGG" id="lez:GLE_4001"/>
<evidence type="ECO:0000313" key="2">
    <source>
        <dbReference type="Proteomes" id="UP000061569"/>
    </source>
</evidence>
<evidence type="ECO:0000313" key="1">
    <source>
        <dbReference type="EMBL" id="ALN59343.1"/>
    </source>
</evidence>
<dbReference type="EMBL" id="CP013140">
    <property type="protein sequence ID" value="ALN59343.1"/>
    <property type="molecule type" value="Genomic_DNA"/>
</dbReference>